<evidence type="ECO:0000256" key="3">
    <source>
        <dbReference type="ARBA" id="ARBA00022989"/>
    </source>
</evidence>
<organism evidence="8">
    <name type="scientific">Ganoderma boninense</name>
    <dbReference type="NCBI Taxonomy" id="34458"/>
    <lineage>
        <taxon>Eukaryota</taxon>
        <taxon>Fungi</taxon>
        <taxon>Dikarya</taxon>
        <taxon>Basidiomycota</taxon>
        <taxon>Agaricomycotina</taxon>
        <taxon>Agaricomycetes</taxon>
        <taxon>Polyporales</taxon>
        <taxon>Polyporaceae</taxon>
        <taxon>Ganoderma</taxon>
    </lineage>
</organism>
<proteinExistence type="predicted"/>
<feature type="transmembrane region" description="Helical" evidence="6">
    <location>
        <begin position="152"/>
        <end position="177"/>
    </location>
</feature>
<dbReference type="PANTHER" id="PTHR46140:SF1">
    <property type="entry name" value="VACUOLAR TRANSPORTER CHAPERONE COMPLEX SUBUNIT 4-RELATED"/>
    <property type="match status" value="1"/>
</dbReference>
<feature type="transmembrane region" description="Helical" evidence="6">
    <location>
        <begin position="128"/>
        <end position="146"/>
    </location>
</feature>
<feature type="region of interest" description="Disordered" evidence="5">
    <location>
        <begin position="1"/>
        <end position="94"/>
    </location>
</feature>
<dbReference type="AlphaFoldDB" id="A0A5K1K566"/>
<gene>
    <name evidence="8" type="primary">Q79LY0</name>
</gene>
<feature type="domain" description="DUF202" evidence="7">
    <location>
        <begin position="116"/>
        <end position="179"/>
    </location>
</feature>
<evidence type="ECO:0000313" key="8">
    <source>
        <dbReference type="EMBL" id="VWP01149.1"/>
    </source>
</evidence>
<dbReference type="GO" id="GO:0033254">
    <property type="term" value="C:vacuolar transporter chaperone complex"/>
    <property type="evidence" value="ECO:0007669"/>
    <property type="project" value="TreeGrafter"/>
</dbReference>
<evidence type="ECO:0000256" key="4">
    <source>
        <dbReference type="ARBA" id="ARBA00023136"/>
    </source>
</evidence>
<dbReference type="EMBL" id="LR729141">
    <property type="protein sequence ID" value="VWP01149.1"/>
    <property type="molecule type" value="Genomic_DNA"/>
</dbReference>
<dbReference type="InterPro" id="IPR003807">
    <property type="entry name" value="DUF202"/>
</dbReference>
<feature type="transmembrane region" description="Helical" evidence="6">
    <location>
        <begin position="189"/>
        <end position="212"/>
    </location>
</feature>
<feature type="compositionally biased region" description="Acidic residues" evidence="5">
    <location>
        <begin position="42"/>
        <end position="62"/>
    </location>
</feature>
<evidence type="ECO:0000256" key="2">
    <source>
        <dbReference type="ARBA" id="ARBA00022692"/>
    </source>
</evidence>
<dbReference type="GO" id="GO:0004725">
    <property type="term" value="F:protein tyrosine phosphatase activity"/>
    <property type="evidence" value="ECO:0007669"/>
    <property type="project" value="UniProtKB-EC"/>
</dbReference>
<comment type="subcellular location">
    <subcellularLocation>
        <location evidence="1">Endomembrane system</location>
        <topology evidence="1">Multi-pass membrane protein</topology>
    </subcellularLocation>
</comment>
<dbReference type="EC" id="3.1.3.48" evidence="8"/>
<dbReference type="GO" id="GO:0000329">
    <property type="term" value="C:fungal-type vacuole membrane"/>
    <property type="evidence" value="ECO:0007669"/>
    <property type="project" value="TreeGrafter"/>
</dbReference>
<dbReference type="PANTHER" id="PTHR46140">
    <property type="entry name" value="VACUOLAR TRANSPORTER CHAPERONE 1-RELATED"/>
    <property type="match status" value="1"/>
</dbReference>
<evidence type="ECO:0000256" key="1">
    <source>
        <dbReference type="ARBA" id="ARBA00004127"/>
    </source>
</evidence>
<evidence type="ECO:0000259" key="7">
    <source>
        <dbReference type="Pfam" id="PF02656"/>
    </source>
</evidence>
<keyword evidence="4 6" id="KW-0472">Membrane</keyword>
<sequence length="219" mass="24383">MIASALDHTTQARAMSIDPLAPSSAFDETLRDRLRGQRAEGEAVEDEDEEEDEEGEGEEGDEEQRLVRRAAQRAMGEGPSDENGNGNGNGEDRVLDRSWRAPLGKRISVPVRIEPKVYFAVERTFFKWLHFGIFIGTIATTLLNFIPPDDQVGLISAWCFTGVALVAIAYSAIIFVYRAYRLRARRAEGLYYDLYGPTMLSVLLVAALAANIGMRVREL</sequence>
<dbReference type="Pfam" id="PF02656">
    <property type="entry name" value="DUF202"/>
    <property type="match status" value="1"/>
</dbReference>
<dbReference type="GO" id="GO:0012505">
    <property type="term" value="C:endomembrane system"/>
    <property type="evidence" value="ECO:0007669"/>
    <property type="project" value="UniProtKB-SubCell"/>
</dbReference>
<name>A0A5K1K566_9APHY</name>
<evidence type="ECO:0000256" key="6">
    <source>
        <dbReference type="SAM" id="Phobius"/>
    </source>
</evidence>
<keyword evidence="2 6" id="KW-0812">Transmembrane</keyword>
<protein>
    <submittedName>
        <fullName evidence="8">Effector protein hopD2 )</fullName>
        <ecNumber evidence="8">3.1.3.48</ecNumber>
    </submittedName>
</protein>
<dbReference type="InterPro" id="IPR051572">
    <property type="entry name" value="VTC_Complex_Subunit"/>
</dbReference>
<feature type="compositionally biased region" description="Basic and acidic residues" evidence="5">
    <location>
        <begin position="28"/>
        <end position="41"/>
    </location>
</feature>
<keyword evidence="3 6" id="KW-1133">Transmembrane helix</keyword>
<accession>A0A5K1K566</accession>
<evidence type="ECO:0000256" key="5">
    <source>
        <dbReference type="SAM" id="MobiDB-lite"/>
    </source>
</evidence>
<keyword evidence="8" id="KW-0378">Hydrolase</keyword>
<reference evidence="8" key="1">
    <citation type="submission" date="2019-10" db="EMBL/GenBank/DDBJ databases">
        <authorList>
            <person name="Nor Muhammad N."/>
        </authorList>
    </citation>
    <scope>NUCLEOTIDE SEQUENCE</scope>
</reference>